<proteinExistence type="predicted"/>
<dbReference type="GO" id="GO:0030246">
    <property type="term" value="F:carbohydrate binding"/>
    <property type="evidence" value="ECO:0007669"/>
    <property type="project" value="InterPro"/>
</dbReference>
<name>K6WYB9_9ALTE</name>
<dbReference type="EMBL" id="BAEN01000021">
    <property type="protein sequence ID" value="GAC13454.1"/>
    <property type="molecule type" value="Genomic_DNA"/>
</dbReference>
<evidence type="ECO:0000259" key="1">
    <source>
        <dbReference type="Pfam" id="PF06452"/>
    </source>
</evidence>
<dbReference type="SUPFAM" id="SSF49344">
    <property type="entry name" value="CBD9-like"/>
    <property type="match status" value="1"/>
</dbReference>
<comment type="caution">
    <text evidence="2">The sequence shown here is derived from an EMBL/GenBank/DDBJ whole genome shotgun (WGS) entry which is preliminary data.</text>
</comment>
<protein>
    <recommendedName>
        <fullName evidence="1">Carbohydrate-binding domain-containing protein</fullName>
    </recommendedName>
</protein>
<keyword evidence="3" id="KW-1185">Reference proteome</keyword>
<dbReference type="InterPro" id="IPR010502">
    <property type="entry name" value="Carb-bd_dom_fam9"/>
</dbReference>
<feature type="domain" description="Carbohydrate-binding" evidence="1">
    <location>
        <begin position="26"/>
        <end position="234"/>
    </location>
</feature>
<sequence length="236" mass="26915">MVLAIVFCNANVLAIDVAKTEIAPVIDGIDDDQVWQRAKWLPLEHIILGGPLDEQDFQGKYRLLWDSNKLYLQAHIEDDRLVDFNADPLLNYWDDDTLEVFIDEDASGGNHQYTYNAFAYHIALDNQVVDITPERSPALFNEHIESQWRRDPNAPHKVIWEVAISLYADNFTANKTNTPVTLYKGKKIGFMLAYCDNDNSNTREHFIGSKDIQAVNGDKNRGWIDASVFDTLILGE</sequence>
<evidence type="ECO:0000313" key="3">
    <source>
        <dbReference type="Proteomes" id="UP000006334"/>
    </source>
</evidence>
<evidence type="ECO:0000313" key="2">
    <source>
        <dbReference type="EMBL" id="GAC13454.1"/>
    </source>
</evidence>
<dbReference type="AlphaFoldDB" id="K6WYB9"/>
<organism evidence="2 3">
    <name type="scientific">Aliiglaciecola lipolytica E3</name>
    <dbReference type="NCBI Taxonomy" id="1127673"/>
    <lineage>
        <taxon>Bacteria</taxon>
        <taxon>Pseudomonadati</taxon>
        <taxon>Pseudomonadota</taxon>
        <taxon>Gammaproteobacteria</taxon>
        <taxon>Alteromonadales</taxon>
        <taxon>Alteromonadaceae</taxon>
        <taxon>Aliiglaciecola</taxon>
    </lineage>
</organism>
<dbReference type="eggNOG" id="COG2133">
    <property type="taxonomic scope" value="Bacteria"/>
</dbReference>
<dbReference type="STRING" id="1127673.GLIP_0809"/>
<dbReference type="Proteomes" id="UP000006334">
    <property type="component" value="Unassembled WGS sequence"/>
</dbReference>
<reference evidence="2 3" key="1">
    <citation type="journal article" date="2017" name="Antonie Van Leeuwenhoek">
        <title>Rhizobium rhizosphaerae sp. nov., a novel species isolated from rice rhizosphere.</title>
        <authorList>
            <person name="Zhao J.J."/>
            <person name="Zhang J."/>
            <person name="Zhang R.J."/>
            <person name="Zhang C.W."/>
            <person name="Yin H.Q."/>
            <person name="Zhang X.X."/>
        </authorList>
    </citation>
    <scope>NUCLEOTIDE SEQUENCE [LARGE SCALE GENOMIC DNA]</scope>
    <source>
        <strain evidence="2 3">E3</strain>
    </source>
</reference>
<gene>
    <name evidence="2" type="ORF">GLIP_0809</name>
</gene>
<dbReference type="Pfam" id="PF06452">
    <property type="entry name" value="CBM9_1"/>
    <property type="match status" value="1"/>
</dbReference>
<dbReference type="Gene3D" id="2.60.40.1190">
    <property type="match status" value="1"/>
</dbReference>
<dbReference type="GO" id="GO:0004553">
    <property type="term" value="F:hydrolase activity, hydrolyzing O-glycosyl compounds"/>
    <property type="evidence" value="ECO:0007669"/>
    <property type="project" value="InterPro"/>
</dbReference>
<dbReference type="GO" id="GO:0016052">
    <property type="term" value="P:carbohydrate catabolic process"/>
    <property type="evidence" value="ECO:0007669"/>
    <property type="project" value="InterPro"/>
</dbReference>
<accession>K6WYB9</accession>